<proteinExistence type="inferred from homology"/>
<evidence type="ECO:0000256" key="8">
    <source>
        <dbReference type="RuleBase" id="RU004005"/>
    </source>
</evidence>
<evidence type="ECO:0000313" key="11">
    <source>
        <dbReference type="EMBL" id="PQO35653.1"/>
    </source>
</evidence>
<keyword evidence="4 7" id="KW-0689">Ribosomal protein</keyword>
<comment type="caution">
    <text evidence="11">The sequence shown here is derived from an EMBL/GenBank/DDBJ whole genome shotgun (WGS) entry which is preliminary data.</text>
</comment>
<dbReference type="InterPro" id="IPR047867">
    <property type="entry name" value="Ribosomal_uL22_bac/org-type"/>
</dbReference>
<dbReference type="Gene3D" id="3.90.470.10">
    <property type="entry name" value="Ribosomal protein L22/L17"/>
    <property type="match status" value="1"/>
</dbReference>
<dbReference type="SUPFAM" id="SSF54843">
    <property type="entry name" value="Ribosomal protein L22"/>
    <property type="match status" value="1"/>
</dbReference>
<dbReference type="InterPro" id="IPR005727">
    <property type="entry name" value="Ribosomal_uL22_bac/chlpt-type"/>
</dbReference>
<dbReference type="HAMAP" id="MF_01331_B">
    <property type="entry name" value="Ribosomal_uL22_B"/>
    <property type="match status" value="1"/>
</dbReference>
<evidence type="ECO:0000256" key="10">
    <source>
        <dbReference type="RuleBase" id="RU004008"/>
    </source>
</evidence>
<evidence type="ECO:0000256" key="4">
    <source>
        <dbReference type="ARBA" id="ARBA00022980"/>
    </source>
</evidence>
<dbReference type="PANTHER" id="PTHR13501:SF8">
    <property type="entry name" value="LARGE RIBOSOMAL SUBUNIT PROTEIN UL22M"/>
    <property type="match status" value="1"/>
</dbReference>
<evidence type="ECO:0000256" key="3">
    <source>
        <dbReference type="ARBA" id="ARBA00022884"/>
    </source>
</evidence>
<sequence length="116" mass="13100">MFKATHRLARISPRKVRPLADLVRGKLADEALDILRYQPQRGARLLEEVIKSAIGNSQDSEQNEGRAANQHALFVREARVDGGPIIKRFRPRARGSAFPILKRTCHIHVTLEELQG</sequence>
<dbReference type="GO" id="GO:0003735">
    <property type="term" value="F:structural constituent of ribosome"/>
    <property type="evidence" value="ECO:0007669"/>
    <property type="project" value="InterPro"/>
</dbReference>
<evidence type="ECO:0000256" key="6">
    <source>
        <dbReference type="ARBA" id="ARBA00035207"/>
    </source>
</evidence>
<dbReference type="EMBL" id="PUIA01000026">
    <property type="protein sequence ID" value="PQO35653.1"/>
    <property type="molecule type" value="Genomic_DNA"/>
</dbReference>
<gene>
    <name evidence="7" type="primary">rplV</name>
    <name evidence="11" type="ORF">C5Y96_08295</name>
</gene>
<evidence type="ECO:0000256" key="5">
    <source>
        <dbReference type="ARBA" id="ARBA00023274"/>
    </source>
</evidence>
<dbReference type="PANTHER" id="PTHR13501">
    <property type="entry name" value="CHLOROPLAST 50S RIBOSOMAL PROTEIN L22-RELATED"/>
    <property type="match status" value="1"/>
</dbReference>
<dbReference type="CDD" id="cd00336">
    <property type="entry name" value="Ribosomal_L22"/>
    <property type="match status" value="1"/>
</dbReference>
<evidence type="ECO:0000256" key="1">
    <source>
        <dbReference type="ARBA" id="ARBA00009451"/>
    </source>
</evidence>
<name>A0A2S8FU25_9BACT</name>
<comment type="function">
    <text evidence="7 10">This protein binds specifically to 23S rRNA; its binding is stimulated by other ribosomal proteins, e.g., L4, L17, and L20. It is important during the early stages of 50S assembly. It makes multiple contacts with different domains of the 23S rRNA in the assembled 50S subunit and ribosome.</text>
</comment>
<dbReference type="RefSeq" id="WP_105351925.1">
    <property type="nucleotide sequence ID" value="NZ_PUIA01000026.1"/>
</dbReference>
<dbReference type="InterPro" id="IPR001063">
    <property type="entry name" value="Ribosomal_uL22"/>
</dbReference>
<comment type="function">
    <text evidence="7">The globular domain of the protein is located near the polypeptide exit tunnel on the outside of the subunit, while an extended beta-hairpin is found that lines the wall of the exit tunnel in the center of the 70S ribosome.</text>
</comment>
<organism evidence="11 12">
    <name type="scientific">Blastopirellula marina</name>
    <dbReference type="NCBI Taxonomy" id="124"/>
    <lineage>
        <taxon>Bacteria</taxon>
        <taxon>Pseudomonadati</taxon>
        <taxon>Planctomycetota</taxon>
        <taxon>Planctomycetia</taxon>
        <taxon>Pirellulales</taxon>
        <taxon>Pirellulaceae</taxon>
        <taxon>Blastopirellula</taxon>
    </lineage>
</organism>
<dbReference type="GO" id="GO:0019843">
    <property type="term" value="F:rRNA binding"/>
    <property type="evidence" value="ECO:0007669"/>
    <property type="project" value="UniProtKB-UniRule"/>
</dbReference>
<evidence type="ECO:0000313" key="12">
    <source>
        <dbReference type="Proteomes" id="UP000240009"/>
    </source>
</evidence>
<evidence type="ECO:0000256" key="9">
    <source>
        <dbReference type="RuleBase" id="RU004006"/>
    </source>
</evidence>
<keyword evidence="2 7" id="KW-0699">rRNA-binding</keyword>
<dbReference type="NCBIfam" id="TIGR01044">
    <property type="entry name" value="rplV_bact"/>
    <property type="match status" value="1"/>
</dbReference>
<dbReference type="InterPro" id="IPR018260">
    <property type="entry name" value="Ribosomal_uL22_CS"/>
</dbReference>
<keyword evidence="3 7" id="KW-0694">RNA-binding</keyword>
<dbReference type="GO" id="GO:0022625">
    <property type="term" value="C:cytosolic large ribosomal subunit"/>
    <property type="evidence" value="ECO:0007669"/>
    <property type="project" value="TreeGrafter"/>
</dbReference>
<comment type="subunit">
    <text evidence="7 9">Part of the 50S ribosomal subunit.</text>
</comment>
<protein>
    <recommendedName>
        <fullName evidence="6 7">Large ribosomal subunit protein uL22</fullName>
    </recommendedName>
</protein>
<dbReference type="Proteomes" id="UP000240009">
    <property type="component" value="Unassembled WGS sequence"/>
</dbReference>
<evidence type="ECO:0000256" key="2">
    <source>
        <dbReference type="ARBA" id="ARBA00022730"/>
    </source>
</evidence>
<evidence type="ECO:0000256" key="7">
    <source>
        <dbReference type="HAMAP-Rule" id="MF_01331"/>
    </source>
</evidence>
<accession>A0A2S8FU25</accession>
<dbReference type="Pfam" id="PF00237">
    <property type="entry name" value="Ribosomal_L22"/>
    <property type="match status" value="1"/>
</dbReference>
<dbReference type="AlphaFoldDB" id="A0A2S8FU25"/>
<dbReference type="OrthoDB" id="9805969at2"/>
<comment type="similarity">
    <text evidence="1 7 8">Belongs to the universal ribosomal protein uL22 family.</text>
</comment>
<dbReference type="InterPro" id="IPR036394">
    <property type="entry name" value="Ribosomal_uL22_sf"/>
</dbReference>
<reference evidence="11 12" key="1">
    <citation type="submission" date="2018-02" db="EMBL/GenBank/DDBJ databases">
        <title>Comparative genomes isolates from brazilian mangrove.</title>
        <authorList>
            <person name="Araujo J.E."/>
            <person name="Taketani R.G."/>
            <person name="Silva M.C.P."/>
            <person name="Loureco M.V."/>
            <person name="Andreote F.D."/>
        </authorList>
    </citation>
    <scope>NUCLEOTIDE SEQUENCE [LARGE SCALE GENOMIC DNA]</scope>
    <source>
        <strain evidence="11 12">HEX-2 MGV</strain>
    </source>
</reference>
<keyword evidence="5 7" id="KW-0687">Ribonucleoprotein</keyword>
<dbReference type="GO" id="GO:0006412">
    <property type="term" value="P:translation"/>
    <property type="evidence" value="ECO:0007669"/>
    <property type="project" value="UniProtKB-UniRule"/>
</dbReference>
<dbReference type="PROSITE" id="PS00464">
    <property type="entry name" value="RIBOSOMAL_L22"/>
    <property type="match status" value="1"/>
</dbReference>